<feature type="domain" description="4Fe-4S ferredoxin-type" evidence="9">
    <location>
        <begin position="64"/>
        <end position="93"/>
    </location>
</feature>
<dbReference type="PROSITE" id="PS51379">
    <property type="entry name" value="4FE4S_FER_2"/>
    <property type="match status" value="2"/>
</dbReference>
<comment type="cofactor">
    <cofactor evidence="1 8">
        <name>[4Fe-4S] cluster</name>
        <dbReference type="ChEBI" id="CHEBI:49883"/>
    </cofactor>
</comment>
<gene>
    <name evidence="10" type="ordered locus">Metvu_1185</name>
</gene>
<dbReference type="eggNOG" id="arCOG01502">
    <property type="taxonomic scope" value="Archaea"/>
</dbReference>
<sequence length="154" mass="17256">MNPKIVVLNPEKCSKCYDCINICKKIHGESRIRKVDGIPIFCMQCENAPCKEICPVDAIYLKDGIPIVSKEKCIACGMCALACPIGAIFIKNKTAHKCTLCLDADRITPACIEVCKDRALLLVSEETLDMMKEEKRKKILKILREEAKETPIIK</sequence>
<accession>C9RHJ1</accession>
<evidence type="ECO:0000259" key="9">
    <source>
        <dbReference type="PROSITE" id="PS51379"/>
    </source>
</evidence>
<dbReference type="PANTHER" id="PTHR43177">
    <property type="entry name" value="PROTEIN NRFC"/>
    <property type="match status" value="1"/>
</dbReference>
<dbReference type="GO" id="GO:0051539">
    <property type="term" value="F:4 iron, 4 sulfur cluster binding"/>
    <property type="evidence" value="ECO:0007669"/>
    <property type="project" value="UniProtKB-UniRule"/>
</dbReference>
<dbReference type="GO" id="GO:0016491">
    <property type="term" value="F:oxidoreductase activity"/>
    <property type="evidence" value="ECO:0007669"/>
    <property type="project" value="UniProtKB-ARBA"/>
</dbReference>
<dbReference type="GO" id="GO:0009055">
    <property type="term" value="F:electron transfer activity"/>
    <property type="evidence" value="ECO:0007669"/>
    <property type="project" value="UniProtKB-UniRule"/>
</dbReference>
<dbReference type="Proteomes" id="UP000002063">
    <property type="component" value="Chromosome"/>
</dbReference>
<evidence type="ECO:0000313" key="10">
    <source>
        <dbReference type="EMBL" id="ACX73043.1"/>
    </source>
</evidence>
<keyword evidence="5 8" id="KW-0249">Electron transport</keyword>
<protein>
    <recommendedName>
        <fullName evidence="8">Ferredoxin</fullName>
    </recommendedName>
</protein>
<dbReference type="EMBL" id="CP001787">
    <property type="protein sequence ID" value="ACX73043.1"/>
    <property type="molecule type" value="Genomic_DNA"/>
</dbReference>
<dbReference type="OrthoDB" id="2837at2157"/>
<evidence type="ECO:0000256" key="8">
    <source>
        <dbReference type="RuleBase" id="RU365098"/>
    </source>
</evidence>
<comment type="function">
    <text evidence="8">Ferredoxins are iron-sulfur proteins that transfer electrons in a wide variety of metabolic reactions.</text>
</comment>
<dbReference type="HOGENOM" id="CLU_043374_3_3_2"/>
<keyword evidence="6 8" id="KW-0408">Iron</keyword>
<dbReference type="PRINTS" id="PR00354">
    <property type="entry name" value="7FE8SFRDOXIN"/>
</dbReference>
<dbReference type="KEGG" id="mvu:Metvu_1185"/>
<dbReference type="GO" id="GO:0046872">
    <property type="term" value="F:metal ion binding"/>
    <property type="evidence" value="ECO:0007669"/>
    <property type="project" value="UniProtKB-UniRule"/>
</dbReference>
<dbReference type="SUPFAM" id="SSF54862">
    <property type="entry name" value="4Fe-4S ferredoxins"/>
    <property type="match status" value="1"/>
</dbReference>
<dbReference type="GeneID" id="8513525"/>
<dbReference type="RefSeq" id="WP_015733263.1">
    <property type="nucleotide sequence ID" value="NC_013407.1"/>
</dbReference>
<feature type="domain" description="4Fe-4S ferredoxin-type" evidence="9">
    <location>
        <begin position="4"/>
        <end position="35"/>
    </location>
</feature>
<keyword evidence="3 8" id="KW-0004">4Fe-4S</keyword>
<evidence type="ECO:0000256" key="5">
    <source>
        <dbReference type="ARBA" id="ARBA00022982"/>
    </source>
</evidence>
<dbReference type="STRING" id="579137.Metvu_1185"/>
<proteinExistence type="predicted"/>
<keyword evidence="7 8" id="KW-0411">Iron-sulfur</keyword>
<evidence type="ECO:0000256" key="7">
    <source>
        <dbReference type="ARBA" id="ARBA00023014"/>
    </source>
</evidence>
<dbReference type="InterPro" id="IPR017900">
    <property type="entry name" value="4Fe4S_Fe_S_CS"/>
</dbReference>
<keyword evidence="2 8" id="KW-0813">Transport</keyword>
<organism evidence="10 11">
    <name type="scientific">Methanocaldococcus vulcanius (strain ATCC 700851 / DSM 12094 / M7)</name>
    <name type="common">Methanococcus vulcanius</name>
    <dbReference type="NCBI Taxonomy" id="579137"/>
    <lineage>
        <taxon>Archaea</taxon>
        <taxon>Methanobacteriati</taxon>
        <taxon>Methanobacteriota</taxon>
        <taxon>Methanomada group</taxon>
        <taxon>Methanococci</taxon>
        <taxon>Methanococcales</taxon>
        <taxon>Methanocaldococcaceae</taxon>
        <taxon>Methanocaldococcus</taxon>
    </lineage>
</organism>
<reference evidence="10" key="1">
    <citation type="submission" date="2009-10" db="EMBL/GenBank/DDBJ databases">
        <title>Complete sequence of chromosome of Methanocaldococcus vulcanius M7.</title>
        <authorList>
            <consortium name="US DOE Joint Genome Institute"/>
            <person name="Lucas S."/>
            <person name="Copeland A."/>
            <person name="Lapidus A."/>
            <person name="Glavina del Rio T."/>
            <person name="Dalin E."/>
            <person name="Tice H."/>
            <person name="Bruce D."/>
            <person name="Goodwin L."/>
            <person name="Pitluck S."/>
            <person name="Lcollab F.I."/>
            <person name="Brettin T."/>
            <person name="Detter J.C."/>
            <person name="Han C."/>
            <person name="Tapia R."/>
            <person name="Kuske C.R."/>
            <person name="Schmutz J."/>
            <person name="Larimer F."/>
            <person name="Land M."/>
            <person name="Hauser L."/>
            <person name="Kyrpides N."/>
            <person name="Ovchinikova G."/>
            <person name="Sieprawska-Lupa M."/>
            <person name="Whitman W.B."/>
            <person name="Woyke T."/>
        </authorList>
    </citation>
    <scope>NUCLEOTIDE SEQUENCE [LARGE SCALE GENOMIC DNA]</scope>
    <source>
        <strain evidence="10">M7</strain>
    </source>
</reference>
<keyword evidence="11" id="KW-1185">Reference proteome</keyword>
<evidence type="ECO:0000256" key="1">
    <source>
        <dbReference type="ARBA" id="ARBA00001966"/>
    </source>
</evidence>
<dbReference type="InterPro" id="IPR000813">
    <property type="entry name" value="7Fe_ferredoxin"/>
</dbReference>
<evidence type="ECO:0000256" key="3">
    <source>
        <dbReference type="ARBA" id="ARBA00022485"/>
    </source>
</evidence>
<dbReference type="InterPro" id="IPR050954">
    <property type="entry name" value="ET_IronSulfur_Cluster-Binding"/>
</dbReference>
<dbReference type="PANTHER" id="PTHR43177:SF3">
    <property type="entry name" value="PROTEIN NRFC HOMOLOG"/>
    <property type="match status" value="1"/>
</dbReference>
<dbReference type="AlphaFoldDB" id="C9RHJ1"/>
<evidence type="ECO:0000256" key="2">
    <source>
        <dbReference type="ARBA" id="ARBA00022448"/>
    </source>
</evidence>
<evidence type="ECO:0000256" key="6">
    <source>
        <dbReference type="ARBA" id="ARBA00023004"/>
    </source>
</evidence>
<dbReference type="Gene3D" id="3.30.70.20">
    <property type="match status" value="2"/>
</dbReference>
<dbReference type="Pfam" id="PF13247">
    <property type="entry name" value="Fer4_11"/>
    <property type="match status" value="1"/>
</dbReference>
<dbReference type="PROSITE" id="PS00198">
    <property type="entry name" value="4FE4S_FER_1"/>
    <property type="match status" value="1"/>
</dbReference>
<keyword evidence="4 8" id="KW-0479">Metal-binding</keyword>
<evidence type="ECO:0000256" key="4">
    <source>
        <dbReference type="ARBA" id="ARBA00022723"/>
    </source>
</evidence>
<dbReference type="InterPro" id="IPR017896">
    <property type="entry name" value="4Fe4S_Fe-S-bd"/>
</dbReference>
<name>C9RHJ1_METVM</name>
<evidence type="ECO:0000313" key="11">
    <source>
        <dbReference type="Proteomes" id="UP000002063"/>
    </source>
</evidence>